<sequence length="196" mass="20930">MPQSSSSNSGSASGSSTIKIPQTAAVGGVTITQPPTTATSYYKIAENQMVTFGWNLTSVIATPTSITLSAICENGNTYPVGIVDGDATELVWDIYSYQQDNPNSPLVQASYTLSMWDDRGPDATQRAGYMKSNNQLVFAMYTPQDYTSISDGWKCGSCNSALSNAVSSPAFMGIVITFVVMLMSGVQLLRASESRR</sequence>
<proteinExistence type="predicted"/>
<keyword evidence="1" id="KW-0812">Transmembrane</keyword>
<keyword evidence="1" id="KW-0472">Membrane</keyword>
<evidence type="ECO:0000259" key="2">
    <source>
        <dbReference type="Pfam" id="PF23585"/>
    </source>
</evidence>
<dbReference type="Proteomes" id="UP000320762">
    <property type="component" value="Unassembled WGS sequence"/>
</dbReference>
<comment type="caution">
    <text evidence="3">The sequence shown here is derived from an EMBL/GenBank/DDBJ whole genome shotgun (WGS) entry which is preliminary data.</text>
</comment>
<dbReference type="STRING" id="97359.A0A550C6E7"/>
<gene>
    <name evidence="3" type="ORF">BD626DRAFT_505163</name>
</gene>
<dbReference type="AlphaFoldDB" id="A0A550C6E7"/>
<protein>
    <recommendedName>
        <fullName evidence="2">DUF7137 domain-containing protein</fullName>
    </recommendedName>
</protein>
<name>A0A550C6E7_9AGAR</name>
<keyword evidence="4" id="KW-1185">Reference proteome</keyword>
<feature type="domain" description="DUF7137" evidence="2">
    <location>
        <begin position="23"/>
        <end position="156"/>
    </location>
</feature>
<reference evidence="3 4" key="1">
    <citation type="journal article" date="2019" name="New Phytol.">
        <title>Comparative genomics reveals unique wood-decay strategies and fruiting body development in the Schizophyllaceae.</title>
        <authorList>
            <person name="Almasi E."/>
            <person name="Sahu N."/>
            <person name="Krizsan K."/>
            <person name="Balint B."/>
            <person name="Kovacs G.M."/>
            <person name="Kiss B."/>
            <person name="Cseklye J."/>
            <person name="Drula E."/>
            <person name="Henrissat B."/>
            <person name="Nagy I."/>
            <person name="Chovatia M."/>
            <person name="Adam C."/>
            <person name="LaButti K."/>
            <person name="Lipzen A."/>
            <person name="Riley R."/>
            <person name="Grigoriev I.V."/>
            <person name="Nagy L.G."/>
        </authorList>
    </citation>
    <scope>NUCLEOTIDE SEQUENCE [LARGE SCALE GENOMIC DNA]</scope>
    <source>
        <strain evidence="3 4">NL-1724</strain>
    </source>
</reference>
<dbReference type="EMBL" id="VDMD01000022">
    <property type="protein sequence ID" value="TRM60377.1"/>
    <property type="molecule type" value="Genomic_DNA"/>
</dbReference>
<evidence type="ECO:0000256" key="1">
    <source>
        <dbReference type="SAM" id="Phobius"/>
    </source>
</evidence>
<accession>A0A550C6E7</accession>
<feature type="transmembrane region" description="Helical" evidence="1">
    <location>
        <begin position="170"/>
        <end position="189"/>
    </location>
</feature>
<dbReference type="Pfam" id="PF23585">
    <property type="entry name" value="DUF7137"/>
    <property type="match status" value="1"/>
</dbReference>
<organism evidence="3 4">
    <name type="scientific">Schizophyllum amplum</name>
    <dbReference type="NCBI Taxonomy" id="97359"/>
    <lineage>
        <taxon>Eukaryota</taxon>
        <taxon>Fungi</taxon>
        <taxon>Dikarya</taxon>
        <taxon>Basidiomycota</taxon>
        <taxon>Agaricomycotina</taxon>
        <taxon>Agaricomycetes</taxon>
        <taxon>Agaricomycetidae</taxon>
        <taxon>Agaricales</taxon>
        <taxon>Schizophyllaceae</taxon>
        <taxon>Schizophyllum</taxon>
    </lineage>
</organism>
<keyword evidence="1" id="KW-1133">Transmembrane helix</keyword>
<dbReference type="PANTHER" id="PTHR42028">
    <property type="entry name" value="CHROMOSOME 1, WHOLE GENOME SHOTGUN SEQUENCE"/>
    <property type="match status" value="1"/>
</dbReference>
<evidence type="ECO:0000313" key="4">
    <source>
        <dbReference type="Proteomes" id="UP000320762"/>
    </source>
</evidence>
<dbReference type="OrthoDB" id="2435509at2759"/>
<evidence type="ECO:0000313" key="3">
    <source>
        <dbReference type="EMBL" id="TRM60377.1"/>
    </source>
</evidence>
<dbReference type="InterPro" id="IPR055561">
    <property type="entry name" value="DUF7137"/>
</dbReference>
<dbReference type="PANTHER" id="PTHR42028:SF1">
    <property type="entry name" value="YALI0E30657P"/>
    <property type="match status" value="1"/>
</dbReference>